<organism evidence="2">
    <name type="scientific">marine sediment metagenome</name>
    <dbReference type="NCBI Taxonomy" id="412755"/>
    <lineage>
        <taxon>unclassified sequences</taxon>
        <taxon>metagenomes</taxon>
        <taxon>ecological metagenomes</taxon>
    </lineage>
</organism>
<protein>
    <submittedName>
        <fullName evidence="2">Uncharacterized protein</fullName>
    </submittedName>
</protein>
<accession>X1RYZ2</accession>
<name>X1RYZ2_9ZZZZ</name>
<feature type="non-terminal residue" evidence="2">
    <location>
        <position position="225"/>
    </location>
</feature>
<feature type="compositionally biased region" description="Polar residues" evidence="1">
    <location>
        <begin position="47"/>
        <end position="66"/>
    </location>
</feature>
<proteinExistence type="predicted"/>
<dbReference type="InterPro" id="IPR045565">
    <property type="entry name" value="Phage_capsid_2"/>
</dbReference>
<sequence>MSTIPEHYPFEYETRIRSELQQMTSRLRGWLGNSHSVPEEGKRFQIGNASASSDRTRGWNDTTPSQPDRRERWLKMLGDGPRGFHVNDEWIDELDAKRLGKIGDPTPERISMQMAQAGRDIDESVTDGLGGNAYEGKDATGVIAYNATYTIGAEVGEADSGLNYGKVNRLRALLGAANVTGQRVEHSSPYAVVCTHFDLEELLLDDQFINQDYATKARAESGQIF</sequence>
<feature type="region of interest" description="Disordered" evidence="1">
    <location>
        <begin position="33"/>
        <end position="69"/>
    </location>
</feature>
<evidence type="ECO:0000313" key="2">
    <source>
        <dbReference type="EMBL" id="GAI85967.1"/>
    </source>
</evidence>
<dbReference type="Pfam" id="PF19821">
    <property type="entry name" value="Phage_capsid_2"/>
    <property type="match status" value="1"/>
</dbReference>
<dbReference type="AlphaFoldDB" id="X1RYZ2"/>
<comment type="caution">
    <text evidence="2">The sequence shown here is derived from an EMBL/GenBank/DDBJ whole genome shotgun (WGS) entry which is preliminary data.</text>
</comment>
<gene>
    <name evidence="2" type="ORF">S12H4_12717</name>
</gene>
<dbReference type="EMBL" id="BARW01006074">
    <property type="protein sequence ID" value="GAI85967.1"/>
    <property type="molecule type" value="Genomic_DNA"/>
</dbReference>
<evidence type="ECO:0000256" key="1">
    <source>
        <dbReference type="SAM" id="MobiDB-lite"/>
    </source>
</evidence>
<reference evidence="2" key="1">
    <citation type="journal article" date="2014" name="Front. Microbiol.">
        <title>High frequency of phylogenetically diverse reductive dehalogenase-homologous genes in deep subseafloor sedimentary metagenomes.</title>
        <authorList>
            <person name="Kawai M."/>
            <person name="Futagami T."/>
            <person name="Toyoda A."/>
            <person name="Takaki Y."/>
            <person name="Nishi S."/>
            <person name="Hori S."/>
            <person name="Arai W."/>
            <person name="Tsubouchi T."/>
            <person name="Morono Y."/>
            <person name="Uchiyama I."/>
            <person name="Ito T."/>
            <person name="Fujiyama A."/>
            <person name="Inagaki F."/>
            <person name="Takami H."/>
        </authorList>
    </citation>
    <scope>NUCLEOTIDE SEQUENCE</scope>
    <source>
        <strain evidence="2">Expedition CK06-06</strain>
    </source>
</reference>